<dbReference type="GO" id="GO:0140662">
    <property type="term" value="F:ATP-dependent protein folding chaperone"/>
    <property type="evidence" value="ECO:0007669"/>
    <property type="project" value="InterPro"/>
</dbReference>
<evidence type="ECO:0000256" key="3">
    <source>
        <dbReference type="ARBA" id="ARBA00022840"/>
    </source>
</evidence>
<feature type="binding site" evidence="5">
    <location>
        <position position="119"/>
    </location>
    <ligand>
        <name>ATP</name>
        <dbReference type="ChEBI" id="CHEBI:30616"/>
    </ligand>
</feature>
<feature type="binding site" evidence="5">
    <location>
        <position position="409"/>
    </location>
    <ligand>
        <name>ATP</name>
        <dbReference type="ChEBI" id="CHEBI:30616"/>
    </ligand>
</feature>
<dbReference type="GO" id="GO:0005829">
    <property type="term" value="C:cytosol"/>
    <property type="evidence" value="ECO:0000318"/>
    <property type="project" value="GO_Central"/>
</dbReference>
<dbReference type="KEGG" id="ptm:GSPATT00023840001"/>
<feature type="binding site" evidence="5">
    <location>
        <position position="127"/>
    </location>
    <ligand>
        <name>ATP</name>
        <dbReference type="ChEBI" id="CHEBI:30616"/>
    </ligand>
</feature>
<dbReference type="RefSeq" id="XP_001458509.1">
    <property type="nucleotide sequence ID" value="XM_001458472.2"/>
</dbReference>
<dbReference type="OMA" id="WYLNAVE"/>
<dbReference type="AlphaFoldDB" id="A0E745"/>
<dbReference type="GO" id="GO:0006457">
    <property type="term" value="P:protein folding"/>
    <property type="evidence" value="ECO:0000318"/>
    <property type="project" value="GO_Central"/>
</dbReference>
<gene>
    <name evidence="8" type="ORF">GSPATT00023840001</name>
</gene>
<evidence type="ECO:0000256" key="1">
    <source>
        <dbReference type="ARBA" id="ARBA00008239"/>
    </source>
</evidence>
<dbReference type="GO" id="GO:0005524">
    <property type="term" value="F:ATP binding"/>
    <property type="evidence" value="ECO:0000318"/>
    <property type="project" value="GO_Central"/>
</dbReference>
<dbReference type="PRINTS" id="PR00775">
    <property type="entry name" value="HEATSHOCK90"/>
</dbReference>
<keyword evidence="7" id="KW-0732">Signal</keyword>
<accession>A0E745</accession>
<dbReference type="SUPFAM" id="SSF54211">
    <property type="entry name" value="Ribosomal protein S5 domain 2-like"/>
    <property type="match status" value="2"/>
</dbReference>
<dbReference type="Gene3D" id="3.30.565.10">
    <property type="entry name" value="Histidine kinase-like ATPase, C-terminal domain"/>
    <property type="match status" value="1"/>
</dbReference>
<evidence type="ECO:0000256" key="4">
    <source>
        <dbReference type="ARBA" id="ARBA00023186"/>
    </source>
</evidence>
<reference evidence="8 9" key="1">
    <citation type="journal article" date="2006" name="Nature">
        <title>Global trends of whole-genome duplications revealed by the ciliate Paramecium tetraurelia.</title>
        <authorList>
            <consortium name="Genoscope"/>
            <person name="Aury J.-M."/>
            <person name="Jaillon O."/>
            <person name="Duret L."/>
            <person name="Noel B."/>
            <person name="Jubin C."/>
            <person name="Porcel B.M."/>
            <person name="Segurens B."/>
            <person name="Daubin V."/>
            <person name="Anthouard V."/>
            <person name="Aiach N."/>
            <person name="Arnaiz O."/>
            <person name="Billaut A."/>
            <person name="Beisson J."/>
            <person name="Blanc I."/>
            <person name="Bouhouche K."/>
            <person name="Camara F."/>
            <person name="Duharcourt S."/>
            <person name="Guigo R."/>
            <person name="Gogendeau D."/>
            <person name="Katinka M."/>
            <person name="Keller A.-M."/>
            <person name="Kissmehl R."/>
            <person name="Klotz C."/>
            <person name="Koll F."/>
            <person name="Le Moue A."/>
            <person name="Lepere C."/>
            <person name="Malinsky S."/>
            <person name="Nowacki M."/>
            <person name="Nowak J.K."/>
            <person name="Plattner H."/>
            <person name="Poulain J."/>
            <person name="Ruiz F."/>
            <person name="Serrano V."/>
            <person name="Zagulski M."/>
            <person name="Dessen P."/>
            <person name="Betermier M."/>
            <person name="Weissenbach J."/>
            <person name="Scarpelli C."/>
            <person name="Schachter V."/>
            <person name="Sperling L."/>
            <person name="Meyer E."/>
            <person name="Cohen J."/>
            <person name="Wincker P."/>
        </authorList>
    </citation>
    <scope>NUCLEOTIDE SEQUENCE [LARGE SCALE GENOMIC DNA]</scope>
    <source>
        <strain evidence="8 9">Stock d4-2</strain>
    </source>
</reference>
<evidence type="ECO:0000256" key="5">
    <source>
        <dbReference type="PIRSR" id="PIRSR002583-1"/>
    </source>
</evidence>
<evidence type="ECO:0000313" key="8">
    <source>
        <dbReference type="EMBL" id="CAK91112.1"/>
    </source>
</evidence>
<dbReference type="InterPro" id="IPR019805">
    <property type="entry name" value="Heat_shock_protein_90_CS"/>
</dbReference>
<feature type="binding site" evidence="5">
    <location>
        <begin position="134"/>
        <end position="135"/>
    </location>
    <ligand>
        <name>ATP</name>
        <dbReference type="ChEBI" id="CHEBI:30616"/>
    </ligand>
</feature>
<dbReference type="InterPro" id="IPR037196">
    <property type="entry name" value="HSP90_C"/>
</dbReference>
<keyword evidence="4" id="KW-0143">Chaperone</keyword>
<feature type="region of interest" description="Disordered" evidence="6">
    <location>
        <begin position="802"/>
        <end position="842"/>
    </location>
</feature>
<dbReference type="PROSITE" id="PS00298">
    <property type="entry name" value="HSP90"/>
    <property type="match status" value="1"/>
</dbReference>
<keyword evidence="9" id="KW-1185">Reference proteome</keyword>
<proteinExistence type="inferred from homology"/>
<feature type="compositionally biased region" description="Acidic residues" evidence="6">
    <location>
        <begin position="259"/>
        <end position="276"/>
    </location>
</feature>
<dbReference type="EMBL" id="CT868661">
    <property type="protein sequence ID" value="CAK91112.1"/>
    <property type="molecule type" value="Genomic_DNA"/>
</dbReference>
<evidence type="ECO:0000256" key="2">
    <source>
        <dbReference type="ARBA" id="ARBA00022741"/>
    </source>
</evidence>
<keyword evidence="2 5" id="KW-0547">Nucleotide-binding</keyword>
<dbReference type="GO" id="GO:0016887">
    <property type="term" value="F:ATP hydrolysis activity"/>
    <property type="evidence" value="ECO:0000318"/>
    <property type="project" value="GO_Central"/>
</dbReference>
<dbReference type="Gene3D" id="3.30.230.80">
    <property type="match status" value="1"/>
</dbReference>
<dbReference type="InterPro" id="IPR020575">
    <property type="entry name" value="Hsp90_N"/>
</dbReference>
<dbReference type="InterPro" id="IPR001404">
    <property type="entry name" value="Hsp90_fam"/>
</dbReference>
<dbReference type="STRING" id="5888.A0E745"/>
<dbReference type="Pfam" id="PF00183">
    <property type="entry name" value="HSP90"/>
    <property type="match status" value="2"/>
</dbReference>
<dbReference type="FunFam" id="3.30.565.10:FF:000005">
    <property type="entry name" value="Heat shock protein 90"/>
    <property type="match status" value="1"/>
</dbReference>
<dbReference type="SUPFAM" id="SSF55874">
    <property type="entry name" value="ATPase domain of HSP90 chaperone/DNA topoisomerase II/histidine kinase"/>
    <property type="match status" value="1"/>
</dbReference>
<feature type="binding site" evidence="5">
    <location>
        <position position="133"/>
    </location>
    <ligand>
        <name>ATP</name>
        <dbReference type="ChEBI" id="CHEBI:30616"/>
    </ligand>
</feature>
<name>A0E745_PARTE</name>
<dbReference type="FunFam" id="1.20.120.790:FF:000014">
    <property type="entry name" value="Heat shock protein"/>
    <property type="match status" value="1"/>
</dbReference>
<dbReference type="GO" id="GO:0048471">
    <property type="term" value="C:perinuclear region of cytoplasm"/>
    <property type="evidence" value="ECO:0000318"/>
    <property type="project" value="GO_Central"/>
</dbReference>
<evidence type="ECO:0000313" key="9">
    <source>
        <dbReference type="Proteomes" id="UP000000600"/>
    </source>
</evidence>
<feature type="binding site" evidence="5">
    <location>
        <position position="114"/>
    </location>
    <ligand>
        <name>ATP</name>
        <dbReference type="ChEBI" id="CHEBI:30616"/>
    </ligand>
</feature>
<dbReference type="GO" id="GO:0051082">
    <property type="term" value="F:unfolded protein binding"/>
    <property type="evidence" value="ECO:0000318"/>
    <property type="project" value="GO_Central"/>
</dbReference>
<dbReference type="GO" id="GO:0005886">
    <property type="term" value="C:plasma membrane"/>
    <property type="evidence" value="ECO:0000318"/>
    <property type="project" value="GO_Central"/>
</dbReference>
<dbReference type="Proteomes" id="UP000000600">
    <property type="component" value="Unassembled WGS sequence"/>
</dbReference>
<evidence type="ECO:0000256" key="6">
    <source>
        <dbReference type="SAM" id="MobiDB-lite"/>
    </source>
</evidence>
<dbReference type="HOGENOM" id="CLU_006684_1_3_1"/>
<feature type="compositionally biased region" description="Acidic residues" evidence="6">
    <location>
        <begin position="439"/>
        <end position="456"/>
    </location>
</feature>
<dbReference type="InterPro" id="IPR036890">
    <property type="entry name" value="HATPase_C_sf"/>
</dbReference>
<feature type="region of interest" description="Disordered" evidence="6">
    <location>
        <begin position="244"/>
        <end position="281"/>
    </location>
</feature>
<sequence length="842" mass="97076">MNSKQKAFALLLLFMLSGVQVMTQDLTDEQKKLLEQSQETHEFQAETGRLMDILINSLYTQKEIFLRELISNAADALDKLRFLSVRNPEILGDKTELAIRIEINTEEKSVSVTDSGIGMTKNDLISNLGTIAKSGTTQFIEAIKGGNVNLIGQFGVGFYSCFLAGQKVTVASKNSDDDQYIWESQAAHSFAVSKDPRGNTFGSWYLNAVEFAEESTIRELIKKYSEFINFPIYLKVTREVSKQVEEESEQQQDQQDQQDQTDDDEVKVKDDDDDDADTKKKATKTIKEKVSEWVQVNENKAIWLRPKEEISDDDYKKFYKVLSKNSGEDPFNWVHFKAEGEVEFTSLIYVPKRAPSDMFDNYYGKQTTNLKLYVRRVLISEEFEDILPRYLSFVKGVIDSDELPLNVNRETLQQLKMLKVISRKIVKKILELFQDAASYDDEDEEDTEEGEEDDNMAETTPEEQQRLKDEKRKKKIDEYNEFWKEYGKNIKLGVIEDSSNRQKLAELTSMLCNDDKLIWIINGIISIYQSSDLTQHISNPTLSIYQILYLIFYFRWYSSKNATELTSFDDYIERSKPGQDSIYYLAGENKEQLLSSPIIQGLIKKGYEVLLLEDPVDEFTFQHLNEYKQKKLTNVGKGDFKQPEDNDEQRKKQKALKKVFQPLTDWWRKLLSENVDSVVISQRLIEDPIIVVSSESGYSANMERISKAQAYSSKGSNSQQFGKKIVEINPNHQAIQELLQRVKDDPDQETEEMAKVLYEAALVNSGYSIPSPEKFASRFYKLFNSALGIDRDAPIKEFEVEIEEEPEASSEPHIDQDGTKWEKVNTDDAKWETVSDDKRDDL</sequence>
<dbReference type="PIRSF" id="PIRSF002583">
    <property type="entry name" value="Hsp90"/>
    <property type="match status" value="1"/>
</dbReference>
<dbReference type="Gene3D" id="3.40.50.11260">
    <property type="match status" value="1"/>
</dbReference>
<dbReference type="PANTHER" id="PTHR11528">
    <property type="entry name" value="HEAT SHOCK PROTEIN 90 FAMILY MEMBER"/>
    <property type="match status" value="1"/>
</dbReference>
<dbReference type="Gene3D" id="1.20.120.790">
    <property type="entry name" value="Heat shock protein 90, C-terminal domain"/>
    <property type="match status" value="1"/>
</dbReference>
<dbReference type="Pfam" id="PF13589">
    <property type="entry name" value="HATPase_c_3"/>
    <property type="match status" value="1"/>
</dbReference>
<dbReference type="InterPro" id="IPR020568">
    <property type="entry name" value="Ribosomal_Su5_D2-typ_SF"/>
</dbReference>
<dbReference type="InParanoid" id="A0E745"/>
<dbReference type="CDD" id="cd16927">
    <property type="entry name" value="HATPase_Hsp90-like"/>
    <property type="match status" value="1"/>
</dbReference>
<feature type="compositionally biased region" description="Basic and acidic residues" evidence="6">
    <location>
        <begin position="810"/>
        <end position="842"/>
    </location>
</feature>
<feature type="binding site" evidence="5">
    <location>
        <position position="72"/>
    </location>
    <ligand>
        <name>ATP</name>
        <dbReference type="ChEBI" id="CHEBI:30616"/>
    </ligand>
</feature>
<feature type="binding site" evidence="5">
    <location>
        <begin position="153"/>
        <end position="158"/>
    </location>
    <ligand>
        <name>ATP</name>
        <dbReference type="ChEBI" id="CHEBI:30616"/>
    </ligand>
</feature>
<comment type="similarity">
    <text evidence="1">Belongs to the heat shock protein 90 family.</text>
</comment>
<keyword evidence="3 5" id="KW-0067">ATP-binding</keyword>
<dbReference type="HAMAP" id="MF_00505">
    <property type="entry name" value="HSP90"/>
    <property type="match status" value="1"/>
</dbReference>
<organism evidence="8 9">
    <name type="scientific">Paramecium tetraurelia</name>
    <dbReference type="NCBI Taxonomy" id="5888"/>
    <lineage>
        <taxon>Eukaryota</taxon>
        <taxon>Sar</taxon>
        <taxon>Alveolata</taxon>
        <taxon>Ciliophora</taxon>
        <taxon>Intramacronucleata</taxon>
        <taxon>Oligohymenophorea</taxon>
        <taxon>Peniculida</taxon>
        <taxon>Parameciidae</taxon>
        <taxon>Paramecium</taxon>
    </lineage>
</organism>
<dbReference type="eggNOG" id="KOG0020">
    <property type="taxonomic scope" value="Eukaryota"/>
</dbReference>
<feature type="region of interest" description="Disordered" evidence="6">
    <location>
        <begin position="439"/>
        <end position="471"/>
    </location>
</feature>
<dbReference type="FunCoup" id="A0E745">
    <property type="interactions" value="91"/>
</dbReference>
<dbReference type="GO" id="GO:0034605">
    <property type="term" value="P:cellular response to heat"/>
    <property type="evidence" value="ECO:0000318"/>
    <property type="project" value="GO_Central"/>
</dbReference>
<dbReference type="SUPFAM" id="SSF110942">
    <property type="entry name" value="HSP90 C-terminal domain"/>
    <property type="match status" value="1"/>
</dbReference>
<dbReference type="GO" id="GO:0032991">
    <property type="term" value="C:protein-containing complex"/>
    <property type="evidence" value="ECO:0000318"/>
    <property type="project" value="GO_Central"/>
</dbReference>
<dbReference type="OrthoDB" id="28737at2759"/>
<evidence type="ECO:0008006" key="10">
    <source>
        <dbReference type="Google" id="ProtNLM"/>
    </source>
</evidence>
<evidence type="ECO:0000256" key="7">
    <source>
        <dbReference type="SAM" id="SignalP"/>
    </source>
</evidence>
<dbReference type="GO" id="GO:0050821">
    <property type="term" value="P:protein stabilization"/>
    <property type="evidence" value="ECO:0000318"/>
    <property type="project" value="GO_Central"/>
</dbReference>
<dbReference type="NCBIfam" id="NF003555">
    <property type="entry name" value="PRK05218.1"/>
    <property type="match status" value="1"/>
</dbReference>
<feature type="chain" id="PRO_5002624576" description="Histidine kinase/HSP90-like ATPase domain-containing protein" evidence="7">
    <location>
        <begin position="22"/>
        <end position="842"/>
    </location>
</feature>
<dbReference type="GeneID" id="5044294"/>
<feature type="binding site" evidence="5">
    <location>
        <position position="68"/>
    </location>
    <ligand>
        <name>ATP</name>
        <dbReference type="ChEBI" id="CHEBI:30616"/>
    </ligand>
</feature>
<protein>
    <recommendedName>
        <fullName evidence="10">Histidine kinase/HSP90-like ATPase domain-containing protein</fullName>
    </recommendedName>
</protein>
<feature type="signal peptide" evidence="7">
    <location>
        <begin position="1"/>
        <end position="21"/>
    </location>
</feature>